<proteinExistence type="predicted"/>
<evidence type="ECO:0000313" key="1">
    <source>
        <dbReference type="EMBL" id="CAK9325431.1"/>
    </source>
</evidence>
<dbReference type="EMBL" id="OZ021741">
    <property type="protein sequence ID" value="CAK9325431.1"/>
    <property type="molecule type" value="Genomic_DNA"/>
</dbReference>
<accession>A0ABP0Z289</accession>
<protein>
    <submittedName>
        <fullName evidence="1">Uncharacterized protein</fullName>
    </submittedName>
</protein>
<keyword evidence="2" id="KW-1185">Reference proteome</keyword>
<organism evidence="1 2">
    <name type="scientific">Citrullus colocynthis</name>
    <name type="common">colocynth</name>
    <dbReference type="NCBI Taxonomy" id="252529"/>
    <lineage>
        <taxon>Eukaryota</taxon>
        <taxon>Viridiplantae</taxon>
        <taxon>Streptophyta</taxon>
        <taxon>Embryophyta</taxon>
        <taxon>Tracheophyta</taxon>
        <taxon>Spermatophyta</taxon>
        <taxon>Magnoliopsida</taxon>
        <taxon>eudicotyledons</taxon>
        <taxon>Gunneridae</taxon>
        <taxon>Pentapetalae</taxon>
        <taxon>rosids</taxon>
        <taxon>fabids</taxon>
        <taxon>Cucurbitales</taxon>
        <taxon>Cucurbitaceae</taxon>
        <taxon>Benincaseae</taxon>
        <taxon>Citrullus</taxon>
    </lineage>
</organism>
<sequence>MYIIPQHWRKLSLYRKTFLKIIISLTIVTILESFNSVRTALQCSRKAYLCCITIAAWNWKLPPLFF</sequence>
<evidence type="ECO:0000313" key="2">
    <source>
        <dbReference type="Proteomes" id="UP001642487"/>
    </source>
</evidence>
<dbReference type="Proteomes" id="UP001642487">
    <property type="component" value="Chromosome 7"/>
</dbReference>
<reference evidence="1 2" key="1">
    <citation type="submission" date="2024-03" db="EMBL/GenBank/DDBJ databases">
        <authorList>
            <person name="Gkanogiannis A."/>
            <person name="Becerra Lopez-Lavalle L."/>
        </authorList>
    </citation>
    <scope>NUCLEOTIDE SEQUENCE [LARGE SCALE GENOMIC DNA]</scope>
</reference>
<gene>
    <name evidence="1" type="ORF">CITCOLO1_LOCUS17691</name>
</gene>
<name>A0ABP0Z289_9ROSI</name>